<organism evidence="2">
    <name type="scientific">Candidatus Fermentithermobacillus carboniphilus</name>
    <dbReference type="NCBI Taxonomy" id="3085328"/>
    <lineage>
        <taxon>Bacteria</taxon>
        <taxon>Bacillati</taxon>
        <taxon>Bacillota</taxon>
        <taxon>Candidatus Fermentithermobacillia</taxon>
        <taxon>Candidatus Fermentithermobacillales</taxon>
        <taxon>Candidatus Fermentithermobacillaceae</taxon>
        <taxon>Candidatus Fermentithermobacillus</taxon>
    </lineage>
</organism>
<dbReference type="InterPro" id="IPR000415">
    <property type="entry name" value="Nitroreductase-like"/>
</dbReference>
<dbReference type="SUPFAM" id="SSF55469">
    <property type="entry name" value="FMN-dependent nitroreductase-like"/>
    <property type="match status" value="1"/>
</dbReference>
<gene>
    <name evidence="2" type="ORF">IMF26_02590</name>
</gene>
<proteinExistence type="predicted"/>
<name>A0AAT9LFI5_9FIRM</name>
<dbReference type="EMBL" id="CP062796">
    <property type="protein sequence ID" value="QUL98977.1"/>
    <property type="molecule type" value="Genomic_DNA"/>
</dbReference>
<dbReference type="PANTHER" id="PTHR43745:SF2">
    <property type="entry name" value="NITROREDUCTASE MJ1384-RELATED"/>
    <property type="match status" value="1"/>
</dbReference>
<reference evidence="2" key="2">
    <citation type="journal article" date="2023" name="Biology">
        <title>Prokaryotic Life Associated with Coal-Fire Gas Vents Revealed by Metagenomics.</title>
        <authorList>
            <person name="Kadnikov V.V."/>
            <person name="Mardanov A.V."/>
            <person name="Beletsky A.V."/>
            <person name="Karnachuk O.V."/>
            <person name="Ravin N.V."/>
        </authorList>
    </citation>
    <scope>NUCLEOTIDE SEQUENCE</scope>
    <source>
        <strain evidence="2">Bu02</strain>
    </source>
</reference>
<dbReference type="InterPro" id="IPR020051">
    <property type="entry name" value="SagB-type_dehydrogenase"/>
</dbReference>
<dbReference type="InterPro" id="IPR052544">
    <property type="entry name" value="Bacteriocin_Proc_Enz"/>
</dbReference>
<feature type="domain" description="Nitroreductase" evidence="1">
    <location>
        <begin position="69"/>
        <end position="253"/>
    </location>
</feature>
<evidence type="ECO:0000259" key="1">
    <source>
        <dbReference type="Pfam" id="PF00881"/>
    </source>
</evidence>
<accession>A0AAT9LFI5</accession>
<dbReference type="PANTHER" id="PTHR43745">
    <property type="entry name" value="NITROREDUCTASE MJ1384-RELATED"/>
    <property type="match status" value="1"/>
</dbReference>
<dbReference type="CDD" id="cd02142">
    <property type="entry name" value="McbC_SagB-like_oxidoreductase"/>
    <property type="match status" value="1"/>
</dbReference>
<dbReference type="GO" id="GO:0016491">
    <property type="term" value="F:oxidoreductase activity"/>
    <property type="evidence" value="ECO:0007669"/>
    <property type="project" value="InterPro"/>
</dbReference>
<dbReference type="Pfam" id="PF00881">
    <property type="entry name" value="Nitroreductase"/>
    <property type="match status" value="1"/>
</dbReference>
<dbReference type="AlphaFoldDB" id="A0AAT9LFI5"/>
<dbReference type="KEGG" id="fcz:IMF26_02590"/>
<dbReference type="Gene3D" id="3.40.109.10">
    <property type="entry name" value="NADH Oxidase"/>
    <property type="match status" value="1"/>
</dbReference>
<sequence>MPLPEEDLFSISEIYHENTKDRKRVAPIMSKIPQQQWIWYRAFKKYPHKPRVTMEVPAPSASPGLEEVIQRRRTIREFSGESLSLEELARLLYFSNGITAKVRSGDIELPLRASPSAGALYPIELYPVVFSVTGLEEGVYHYNVEDHVLEFLRPGDYREALYEASHRQEMLLLSSVLIVMTAIFGRTKIKYGERGYRYVLLDAGHLAQNLYLESTAQGLGCATIGGFLDDEVNGLLGVDGLLESAVYMAVIGKVLGNSRGTAPQG</sequence>
<dbReference type="NCBIfam" id="TIGR03605">
    <property type="entry name" value="antibiot_sagB"/>
    <property type="match status" value="1"/>
</dbReference>
<dbReference type="InterPro" id="IPR029479">
    <property type="entry name" value="Nitroreductase"/>
</dbReference>
<protein>
    <submittedName>
        <fullName evidence="2">SagB/ThcOx family dehydrogenase</fullName>
    </submittedName>
</protein>
<reference evidence="2" key="1">
    <citation type="submission" date="2020-10" db="EMBL/GenBank/DDBJ databases">
        <authorList>
            <person name="Kadnikov V."/>
            <person name="Beletsky A.V."/>
            <person name="Mardanov A.V."/>
            <person name="Karnachuk O.V."/>
            <person name="Ravin N.V."/>
        </authorList>
    </citation>
    <scope>NUCLEOTIDE SEQUENCE</scope>
    <source>
        <strain evidence="2">Bu02</strain>
    </source>
</reference>
<evidence type="ECO:0000313" key="2">
    <source>
        <dbReference type="EMBL" id="QUL98977.1"/>
    </source>
</evidence>